<keyword evidence="3" id="KW-1185">Reference proteome</keyword>
<dbReference type="Gene3D" id="2.40.30.160">
    <property type="match status" value="1"/>
</dbReference>
<dbReference type="SUPFAM" id="SSF103025">
    <property type="entry name" value="Folate-binding domain"/>
    <property type="match status" value="1"/>
</dbReference>
<dbReference type="NCBIfam" id="TIGR03317">
    <property type="entry name" value="ygfZ_signature"/>
    <property type="match status" value="1"/>
</dbReference>
<dbReference type="Pfam" id="PF01571">
    <property type="entry name" value="GCV_T"/>
    <property type="match status" value="1"/>
</dbReference>
<accession>A0A1I4QC77</accession>
<dbReference type="AlphaFoldDB" id="A0A1I4QC77"/>
<evidence type="ECO:0000259" key="1">
    <source>
        <dbReference type="Pfam" id="PF01571"/>
    </source>
</evidence>
<evidence type="ECO:0000313" key="3">
    <source>
        <dbReference type="Proteomes" id="UP000199556"/>
    </source>
</evidence>
<name>A0A1I4QC77_ECTMO</name>
<reference evidence="2 3" key="1">
    <citation type="submission" date="2016-10" db="EMBL/GenBank/DDBJ databases">
        <authorList>
            <person name="de Groot N.N."/>
        </authorList>
    </citation>
    <scope>NUCLEOTIDE SEQUENCE [LARGE SCALE GENOMIC DNA]</scope>
    <source>
        <strain evidence="2 3">DSM 4180</strain>
    </source>
</reference>
<dbReference type="RefSeq" id="WP_090483941.1">
    <property type="nucleotide sequence ID" value="NZ_FOUO01000004.1"/>
</dbReference>
<dbReference type="PANTHER" id="PTHR22602:SF0">
    <property type="entry name" value="TRANSFERASE CAF17, MITOCHONDRIAL-RELATED"/>
    <property type="match status" value="1"/>
</dbReference>
<organism evidence="2 3">
    <name type="scientific">Ectothiorhodospira mobilis</name>
    <dbReference type="NCBI Taxonomy" id="195064"/>
    <lineage>
        <taxon>Bacteria</taxon>
        <taxon>Pseudomonadati</taxon>
        <taxon>Pseudomonadota</taxon>
        <taxon>Gammaproteobacteria</taxon>
        <taxon>Chromatiales</taxon>
        <taxon>Ectothiorhodospiraceae</taxon>
        <taxon>Ectothiorhodospira</taxon>
    </lineage>
</organism>
<dbReference type="GO" id="GO:0016226">
    <property type="term" value="P:iron-sulfur cluster assembly"/>
    <property type="evidence" value="ECO:0007669"/>
    <property type="project" value="TreeGrafter"/>
</dbReference>
<gene>
    <name evidence="2" type="ORF">SAMN05421721_10424</name>
</gene>
<protein>
    <recommendedName>
        <fullName evidence="1">GCVT N-terminal domain-containing protein</fullName>
    </recommendedName>
</protein>
<dbReference type="PANTHER" id="PTHR22602">
    <property type="entry name" value="TRANSFERASE CAF17, MITOCHONDRIAL-RELATED"/>
    <property type="match status" value="1"/>
</dbReference>
<dbReference type="InterPro" id="IPR045179">
    <property type="entry name" value="YgfZ/GcvT"/>
</dbReference>
<dbReference type="OrthoDB" id="9796287at2"/>
<sequence>MKPEWSKILLEAGAELEGERVLDYGNPELERSVALTGDVLCDLSHQGLIGAYGPETAEFLQGQLTVDVPALDPAHSHLGAFCNAKGRMLADFRIFRRGETWFLRLPREQVQPTLKRLSLFVLRAKVTLEDADDALVRFGLSGPHAAEHLGAALGGPVPGAVDDVVHHQGATLIRVPGVHPRFEIYGELEALTHLWEALNVRAAPVGAAQWALLDILAGVPQIHAENAEAFVPQMTNLQLLGGVSFNKGCYQGQEVVARMHYLGRLKRRMYRLHLPLEAPPPPGTALFDPQVEAEQPVGRIVQAQPHPDGGVEALAVLQIASAEGGHPRLGAAQGPAAEIRPLPYAFEAGAGEG</sequence>
<dbReference type="Gene3D" id="3.30.70.1400">
    <property type="entry name" value="Aminomethyltransferase beta-barrel domains"/>
    <property type="match status" value="1"/>
</dbReference>
<dbReference type="InterPro" id="IPR017703">
    <property type="entry name" value="YgfZ/GCV_T_CS"/>
</dbReference>
<dbReference type="EMBL" id="FOUO01000004">
    <property type="protein sequence ID" value="SFM37649.1"/>
    <property type="molecule type" value="Genomic_DNA"/>
</dbReference>
<dbReference type="STRING" id="195064.SAMN05421721_10424"/>
<dbReference type="Proteomes" id="UP000199556">
    <property type="component" value="Unassembled WGS sequence"/>
</dbReference>
<dbReference type="InterPro" id="IPR006222">
    <property type="entry name" value="GCVT_N"/>
</dbReference>
<dbReference type="InterPro" id="IPR029043">
    <property type="entry name" value="GcvT/YgfZ_C"/>
</dbReference>
<dbReference type="Gene3D" id="3.30.70.1630">
    <property type="match status" value="1"/>
</dbReference>
<proteinExistence type="predicted"/>
<feature type="domain" description="GCVT N-terminal" evidence="1">
    <location>
        <begin position="39"/>
        <end position="201"/>
    </location>
</feature>
<dbReference type="SUPFAM" id="SSF101790">
    <property type="entry name" value="Aminomethyltransferase beta-barrel domain"/>
    <property type="match status" value="1"/>
</dbReference>
<evidence type="ECO:0000313" key="2">
    <source>
        <dbReference type="EMBL" id="SFM37649.1"/>
    </source>
</evidence>